<comment type="similarity">
    <text evidence="1">Belongs to the glycosyl hydrolase 16 family.</text>
</comment>
<dbReference type="EC" id="3.2.1.73" evidence="4"/>
<dbReference type="SUPFAM" id="SSF49899">
    <property type="entry name" value="Concanavalin A-like lectins/glucanases"/>
    <property type="match status" value="1"/>
</dbReference>
<dbReference type="GO" id="GO:0042972">
    <property type="term" value="F:licheninase activity"/>
    <property type="evidence" value="ECO:0007669"/>
    <property type="project" value="UniProtKB-EC"/>
</dbReference>
<feature type="region of interest" description="Disordered" evidence="2">
    <location>
        <begin position="1"/>
        <end position="32"/>
    </location>
</feature>
<feature type="region of interest" description="Disordered" evidence="2">
    <location>
        <begin position="51"/>
        <end position="222"/>
    </location>
</feature>
<dbReference type="Gene3D" id="2.60.120.200">
    <property type="match status" value="1"/>
</dbReference>
<evidence type="ECO:0000313" key="5">
    <source>
        <dbReference type="Proteomes" id="UP000254978"/>
    </source>
</evidence>
<evidence type="ECO:0000313" key="4">
    <source>
        <dbReference type="EMBL" id="STZ56801.1"/>
    </source>
</evidence>
<dbReference type="PANTHER" id="PTHR10963:SF55">
    <property type="entry name" value="GLYCOSIDE HYDROLASE FAMILY 16 PROTEIN"/>
    <property type="match status" value="1"/>
</dbReference>
<dbReference type="InterPro" id="IPR013320">
    <property type="entry name" value="ConA-like_dom_sf"/>
</dbReference>
<dbReference type="AlphaFoldDB" id="A0A378T7J8"/>
<sequence length="584" mass="61261">MAARSRTNAQASARTKKRKKAARRQPLPCTYWLGVGVVAAGLGVAMGTAGMAAATDGSSGGTTSSSAASSSASDSGSESSGSDSTSSDSTGTDSTDADSTDSDSEDADSTDSDSEDTDAGDADADADDADDDVDEADDETDGDDETATDDDTTTDDDTNAGTSVEPVAATTPSRDHQSIPAEESEDAPAPAVDTQAPAEVEPAEAAPAPESVQTPEAVTTPTTAVTTRATAVSTAKISNADAALVAGHVTLGTMIVDVMTWIGLGPSPSAATLLPIRMPGFVESFWVSLRTQMYGSNPGPNPGNPGPNPGDPGNPGNPGTPGTGLPDTEDLPLVWETNFTSIEEALKYWGVQTGRWGQSAGENQYYTDFENVYLNDEGHVVIVTRQETAPDGLGAPNNYTSTRLVTYGKASVTVGQRIVARIQMPYTQGSLPAFWTVGLEPGHEFDWPRQGEIDIVELPGFGNVDGSKHWTGNIHGPAQGNNTVDVKLHGNGADMGVDLSQGFHDYGIDWHADRIVWHVDGKQVGEITKQQYEALGGDWTPFSGKWPHYLILNNAVGNPWTGDPDKTSVFPMEMKIDWVKVYEL</sequence>
<evidence type="ECO:0000256" key="1">
    <source>
        <dbReference type="ARBA" id="ARBA00006865"/>
    </source>
</evidence>
<feature type="compositionally biased region" description="Acidic residues" evidence="2">
    <location>
        <begin position="95"/>
        <end position="158"/>
    </location>
</feature>
<organism evidence="4 5">
    <name type="scientific">Mycolicibacterium tokaiense</name>
    <dbReference type="NCBI Taxonomy" id="39695"/>
    <lineage>
        <taxon>Bacteria</taxon>
        <taxon>Bacillati</taxon>
        <taxon>Actinomycetota</taxon>
        <taxon>Actinomycetes</taxon>
        <taxon>Mycobacteriales</taxon>
        <taxon>Mycobacteriaceae</taxon>
        <taxon>Mycolicibacterium</taxon>
    </lineage>
</organism>
<evidence type="ECO:0000256" key="2">
    <source>
        <dbReference type="SAM" id="MobiDB-lite"/>
    </source>
</evidence>
<dbReference type="PANTHER" id="PTHR10963">
    <property type="entry name" value="GLYCOSYL HYDROLASE-RELATED"/>
    <property type="match status" value="1"/>
</dbReference>
<dbReference type="InterPro" id="IPR000757">
    <property type="entry name" value="Beta-glucanase-like"/>
</dbReference>
<reference evidence="4 5" key="1">
    <citation type="submission" date="2018-06" db="EMBL/GenBank/DDBJ databases">
        <authorList>
            <consortium name="Pathogen Informatics"/>
            <person name="Doyle S."/>
        </authorList>
    </citation>
    <scope>NUCLEOTIDE SEQUENCE [LARGE SCALE GENOMIC DNA]</scope>
    <source>
        <strain evidence="4 5">NCTC10821</strain>
    </source>
</reference>
<evidence type="ECO:0000259" key="3">
    <source>
        <dbReference type="PROSITE" id="PS51762"/>
    </source>
</evidence>
<feature type="compositionally biased region" description="Polar residues" evidence="2">
    <location>
        <begin position="1"/>
        <end position="10"/>
    </location>
</feature>
<dbReference type="EMBL" id="UGQT01000001">
    <property type="protein sequence ID" value="STZ56801.1"/>
    <property type="molecule type" value="Genomic_DNA"/>
</dbReference>
<dbReference type="CDD" id="cd08023">
    <property type="entry name" value="GH16_laminarinase_like"/>
    <property type="match status" value="1"/>
</dbReference>
<feature type="region of interest" description="Disordered" evidence="2">
    <location>
        <begin position="296"/>
        <end position="330"/>
    </location>
</feature>
<gene>
    <name evidence="4" type="primary">bglA_1</name>
    <name evidence="4" type="ORF">NCTC10821_00294</name>
</gene>
<dbReference type="Pfam" id="PF00722">
    <property type="entry name" value="Glyco_hydro_16"/>
    <property type="match status" value="1"/>
</dbReference>
<dbReference type="Proteomes" id="UP000254978">
    <property type="component" value="Unassembled WGS sequence"/>
</dbReference>
<keyword evidence="4" id="KW-0378">Hydrolase</keyword>
<accession>A0A378T7J8</accession>
<keyword evidence="5" id="KW-1185">Reference proteome</keyword>
<protein>
    <submittedName>
        <fullName evidence="4">Glycoside hydrolase family protein</fullName>
        <ecNumber evidence="4">3.2.1.73</ecNumber>
    </submittedName>
</protein>
<feature type="compositionally biased region" description="Low complexity" evidence="2">
    <location>
        <begin position="51"/>
        <end position="94"/>
    </location>
</feature>
<dbReference type="InterPro" id="IPR050546">
    <property type="entry name" value="Glycosyl_Hydrlase_16"/>
</dbReference>
<dbReference type="RefSeq" id="WP_232067955.1">
    <property type="nucleotide sequence ID" value="NZ_AP022600.1"/>
</dbReference>
<keyword evidence="4" id="KW-0326">Glycosidase</keyword>
<dbReference type="GO" id="GO:0005975">
    <property type="term" value="P:carbohydrate metabolic process"/>
    <property type="evidence" value="ECO:0007669"/>
    <property type="project" value="InterPro"/>
</dbReference>
<feature type="domain" description="GH16" evidence="3">
    <location>
        <begin position="292"/>
        <end position="584"/>
    </location>
</feature>
<name>A0A378T7J8_9MYCO</name>
<feature type="compositionally biased region" description="Basic residues" evidence="2">
    <location>
        <begin position="14"/>
        <end position="23"/>
    </location>
</feature>
<feature type="compositionally biased region" description="Low complexity" evidence="2">
    <location>
        <begin position="187"/>
        <end position="222"/>
    </location>
</feature>
<dbReference type="PROSITE" id="PS51762">
    <property type="entry name" value="GH16_2"/>
    <property type="match status" value="1"/>
</dbReference>
<proteinExistence type="inferred from homology"/>
<feature type="compositionally biased region" description="Pro residues" evidence="2">
    <location>
        <begin position="299"/>
        <end position="312"/>
    </location>
</feature>